<dbReference type="Proteomes" id="UP000275777">
    <property type="component" value="Chromosome"/>
</dbReference>
<dbReference type="EMBL" id="LR134182">
    <property type="protein sequence ID" value="VEB41872.1"/>
    <property type="molecule type" value="Genomic_DNA"/>
</dbReference>
<gene>
    <name evidence="1" type="ORF">NCTC9695_02314</name>
</gene>
<evidence type="ECO:0000313" key="1">
    <source>
        <dbReference type="EMBL" id="VEB41872.1"/>
    </source>
</evidence>
<sequence>MNGGDLPAQWWTLFRSPELDQLIRAALAHNPSLEAAQAALARRARTTTPPPAACCFPM</sequence>
<accession>A0A447TAF4</accession>
<reference evidence="1 2" key="1">
    <citation type="submission" date="2018-12" db="EMBL/GenBank/DDBJ databases">
        <authorList>
            <consortium name="Pathogen Informatics"/>
        </authorList>
    </citation>
    <scope>NUCLEOTIDE SEQUENCE [LARGE SCALE GENOMIC DNA]</scope>
    <source>
        <strain evidence="1 2">NCTC9695</strain>
    </source>
</reference>
<protein>
    <submittedName>
        <fullName evidence="1">Efflux transporter, outer membrane factor (OMF) lipoprotein, NodT family</fullName>
    </submittedName>
</protein>
<evidence type="ECO:0000313" key="2">
    <source>
        <dbReference type="Proteomes" id="UP000275777"/>
    </source>
</evidence>
<dbReference type="Gene3D" id="1.20.1600.10">
    <property type="entry name" value="Outer membrane efflux proteins (OEP)"/>
    <property type="match status" value="1"/>
</dbReference>
<dbReference type="AlphaFoldDB" id="A0A447TAF4"/>
<keyword evidence="1" id="KW-0449">Lipoprotein</keyword>
<proteinExistence type="predicted"/>
<organism evidence="1 2">
    <name type="scientific">Chromobacterium violaceum</name>
    <dbReference type="NCBI Taxonomy" id="536"/>
    <lineage>
        <taxon>Bacteria</taxon>
        <taxon>Pseudomonadati</taxon>
        <taxon>Pseudomonadota</taxon>
        <taxon>Betaproteobacteria</taxon>
        <taxon>Neisseriales</taxon>
        <taxon>Chromobacteriaceae</taxon>
        <taxon>Chromobacterium</taxon>
    </lineage>
</organism>
<name>A0A447TAF4_CHRVL</name>
<dbReference type="SUPFAM" id="SSF56954">
    <property type="entry name" value="Outer membrane efflux proteins (OEP)"/>
    <property type="match status" value="1"/>
</dbReference>